<evidence type="ECO:0000256" key="9">
    <source>
        <dbReference type="HAMAP-Rule" id="MF_01924"/>
    </source>
</evidence>
<keyword evidence="3 9" id="KW-0479">Metal-binding</keyword>
<keyword evidence="7 9" id="KW-0482">Metalloprotease</keyword>
<dbReference type="Pfam" id="PF01427">
    <property type="entry name" value="Peptidase_M15"/>
    <property type="match status" value="1"/>
</dbReference>
<dbReference type="EMBL" id="DXGA01000081">
    <property type="protein sequence ID" value="HIW93633.1"/>
    <property type="molecule type" value="Genomic_DNA"/>
</dbReference>
<keyword evidence="2 9" id="KW-0645">Protease</keyword>
<name>A0A9D1RSY7_9FIRM</name>
<dbReference type="Gene3D" id="3.30.1380.10">
    <property type="match status" value="1"/>
</dbReference>
<dbReference type="EC" id="3.4.13.22" evidence="9 10"/>
<evidence type="ECO:0000256" key="8">
    <source>
        <dbReference type="ARBA" id="ARBA00023316"/>
    </source>
</evidence>
<evidence type="ECO:0000256" key="7">
    <source>
        <dbReference type="ARBA" id="ARBA00023049"/>
    </source>
</evidence>
<proteinExistence type="inferred from homology"/>
<dbReference type="PANTHER" id="PTHR43126">
    <property type="entry name" value="D-ALANYL-D-ALANINE DIPEPTIDASE"/>
    <property type="match status" value="1"/>
</dbReference>
<dbReference type="SUPFAM" id="SSF55166">
    <property type="entry name" value="Hedgehog/DD-peptidase"/>
    <property type="match status" value="1"/>
</dbReference>
<keyword evidence="4 9" id="KW-0378">Hydrolase</keyword>
<dbReference type="AlphaFoldDB" id="A0A9D1RSY7"/>
<dbReference type="InterPro" id="IPR009045">
    <property type="entry name" value="Zn_M74/Hedgehog-like"/>
</dbReference>
<comment type="caution">
    <text evidence="12">The sequence shown here is derived from an EMBL/GenBank/DDBJ whole genome shotgun (WGS) entry which is preliminary data.</text>
</comment>
<evidence type="ECO:0000256" key="1">
    <source>
        <dbReference type="ARBA" id="ARBA00001362"/>
    </source>
</evidence>
<gene>
    <name evidence="12" type="ORF">H9868_03740</name>
</gene>
<evidence type="ECO:0000256" key="3">
    <source>
        <dbReference type="ARBA" id="ARBA00022723"/>
    </source>
</evidence>
<comment type="cofactor">
    <cofactor evidence="9">
        <name>Zn(2+)</name>
        <dbReference type="ChEBI" id="CHEBI:29105"/>
    </cofactor>
    <text evidence="9">Binds 1 zinc ion per subunit.</text>
</comment>
<evidence type="ECO:0000313" key="13">
    <source>
        <dbReference type="Proteomes" id="UP000824192"/>
    </source>
</evidence>
<feature type="binding site" evidence="9">
    <location>
        <position position="139"/>
    </location>
    <ligand>
        <name>Zn(2+)</name>
        <dbReference type="ChEBI" id="CHEBI:29105"/>
        <note>catalytic</note>
    </ligand>
</feature>
<keyword evidence="8 10" id="KW-0961">Cell wall biogenesis/degradation</keyword>
<reference evidence="12" key="1">
    <citation type="journal article" date="2021" name="PeerJ">
        <title>Extensive microbial diversity within the chicken gut microbiome revealed by metagenomics and culture.</title>
        <authorList>
            <person name="Gilroy R."/>
            <person name="Ravi A."/>
            <person name="Getino M."/>
            <person name="Pursley I."/>
            <person name="Horton D.L."/>
            <person name="Alikhan N.F."/>
            <person name="Baker D."/>
            <person name="Gharbi K."/>
            <person name="Hall N."/>
            <person name="Watson M."/>
            <person name="Adriaenssens E.M."/>
            <person name="Foster-Nyarko E."/>
            <person name="Jarju S."/>
            <person name="Secka A."/>
            <person name="Antonio M."/>
            <person name="Oren A."/>
            <person name="Chaudhuri R.R."/>
            <person name="La Ragione R."/>
            <person name="Hildebrand F."/>
            <person name="Pallen M.J."/>
        </authorList>
    </citation>
    <scope>NUCLEOTIDE SEQUENCE</scope>
    <source>
        <strain evidence="12">ChiGjej6B6-1540</strain>
    </source>
</reference>
<evidence type="ECO:0000256" key="5">
    <source>
        <dbReference type="ARBA" id="ARBA00022833"/>
    </source>
</evidence>
<dbReference type="GO" id="GO:0008237">
    <property type="term" value="F:metallopeptidase activity"/>
    <property type="evidence" value="ECO:0007669"/>
    <property type="project" value="UniProtKB-KW"/>
</dbReference>
<dbReference type="GO" id="GO:0160237">
    <property type="term" value="F:D-Ala-D-Ala dipeptidase activity"/>
    <property type="evidence" value="ECO:0007669"/>
    <property type="project" value="UniProtKB-EC"/>
</dbReference>
<dbReference type="HAMAP" id="MF_01924">
    <property type="entry name" value="A_A_dipeptidase"/>
    <property type="match status" value="1"/>
</dbReference>
<dbReference type="InterPro" id="IPR000755">
    <property type="entry name" value="A_A_dipeptidase"/>
</dbReference>
<feature type="active site" description="Proton donor/acceptor" evidence="9">
    <location>
        <position position="205"/>
    </location>
</feature>
<feature type="binding site" evidence="9">
    <location>
        <position position="208"/>
    </location>
    <ligand>
        <name>Zn(2+)</name>
        <dbReference type="ChEBI" id="CHEBI:29105"/>
        <note>catalytic</note>
    </ligand>
</feature>
<evidence type="ECO:0000256" key="6">
    <source>
        <dbReference type="ARBA" id="ARBA00022997"/>
    </source>
</evidence>
<feature type="region of interest" description="Disordered" evidence="11">
    <location>
        <begin position="1"/>
        <end position="24"/>
    </location>
</feature>
<comment type="similarity">
    <text evidence="9 10">Belongs to the peptidase M15D family.</text>
</comment>
<dbReference type="GO" id="GO:0071555">
    <property type="term" value="P:cell wall organization"/>
    <property type="evidence" value="ECO:0007669"/>
    <property type="project" value="UniProtKB-KW"/>
</dbReference>
<dbReference type="Proteomes" id="UP000824192">
    <property type="component" value="Unassembled WGS sequence"/>
</dbReference>
<keyword evidence="5 9" id="KW-0862">Zinc</keyword>
<dbReference type="GO" id="GO:0006508">
    <property type="term" value="P:proteolysis"/>
    <property type="evidence" value="ECO:0007669"/>
    <property type="project" value="UniProtKB-KW"/>
</dbReference>
<sequence length="239" mass="27966">MEWTTWADRPIPNRQEEDYSAVPPPQECGEQLLDVTDRHLRIRFDATYAKRGFTQAWARCYLRSGLWERLVRAVESMPEEYSLLIFDGLRPLPLQKEIYDRCAQGFLERQPDLTPQALEALMDDFVALPVKRPQRPAPHTTGGAVDLTLCRNGTPLDMGTGFDDFTSRAYTYWFEQPEQDETVRKNRRILYYLMESVGLLNYSAEWWHYAYGERMWARAVGCAPRYGFCERCDFPPKTN</sequence>
<organism evidence="12 13">
    <name type="scientific">Candidatus Flavonifractor merdipullorum</name>
    <dbReference type="NCBI Taxonomy" id="2838590"/>
    <lineage>
        <taxon>Bacteria</taxon>
        <taxon>Bacillati</taxon>
        <taxon>Bacillota</taxon>
        <taxon>Clostridia</taxon>
        <taxon>Eubacteriales</taxon>
        <taxon>Oscillospiraceae</taxon>
        <taxon>Flavonifractor</taxon>
    </lineage>
</organism>
<protein>
    <recommendedName>
        <fullName evidence="9 10">D-alanyl-D-alanine dipeptidase</fullName>
        <shortName evidence="9 10">D-Ala-D-Ala dipeptidase</shortName>
        <ecNumber evidence="9 10">3.4.13.22</ecNumber>
    </recommendedName>
</protein>
<evidence type="ECO:0000256" key="11">
    <source>
        <dbReference type="SAM" id="MobiDB-lite"/>
    </source>
</evidence>
<comment type="function">
    <text evidence="9 10">Catalyzes hydrolysis of the D-alanyl-D-alanine dipeptide.</text>
</comment>
<dbReference type="CDD" id="cd14843">
    <property type="entry name" value="D-Ala-D-Ala_dipeptidase_like"/>
    <property type="match status" value="1"/>
</dbReference>
<evidence type="ECO:0000256" key="4">
    <source>
        <dbReference type="ARBA" id="ARBA00022801"/>
    </source>
</evidence>
<evidence type="ECO:0000313" key="12">
    <source>
        <dbReference type="EMBL" id="HIW93633.1"/>
    </source>
</evidence>
<feature type="binding site" evidence="9">
    <location>
        <position position="146"/>
    </location>
    <ligand>
        <name>Zn(2+)</name>
        <dbReference type="ChEBI" id="CHEBI:29105"/>
        <note>catalytic</note>
    </ligand>
</feature>
<dbReference type="GO" id="GO:0008270">
    <property type="term" value="F:zinc ion binding"/>
    <property type="evidence" value="ECO:0007669"/>
    <property type="project" value="UniProtKB-UniRule"/>
</dbReference>
<accession>A0A9D1RSY7</accession>
<feature type="site" description="Transition state stabilizer" evidence="9">
    <location>
        <position position="90"/>
    </location>
</feature>
<evidence type="ECO:0000256" key="2">
    <source>
        <dbReference type="ARBA" id="ARBA00022670"/>
    </source>
</evidence>
<evidence type="ECO:0000256" key="10">
    <source>
        <dbReference type="PIRNR" id="PIRNR026671"/>
    </source>
</evidence>
<keyword evidence="6 9" id="KW-0224">Dipeptidase</keyword>
<dbReference type="PIRSF" id="PIRSF026671">
    <property type="entry name" value="AA_dipeptidase"/>
    <property type="match status" value="1"/>
</dbReference>
<comment type="catalytic activity">
    <reaction evidence="1 9 10">
        <text>D-alanyl-D-alanine + H2O = 2 D-alanine</text>
        <dbReference type="Rhea" id="RHEA:20661"/>
        <dbReference type="ChEBI" id="CHEBI:15377"/>
        <dbReference type="ChEBI" id="CHEBI:57416"/>
        <dbReference type="ChEBI" id="CHEBI:57822"/>
        <dbReference type="EC" id="3.4.13.22"/>
    </reaction>
</comment>
<reference evidence="12" key="2">
    <citation type="submission" date="2021-04" db="EMBL/GenBank/DDBJ databases">
        <authorList>
            <person name="Gilroy R."/>
        </authorList>
    </citation>
    <scope>NUCLEOTIDE SEQUENCE</scope>
    <source>
        <strain evidence="12">ChiGjej6B6-1540</strain>
    </source>
</reference>